<protein>
    <submittedName>
        <fullName evidence="2">Glycosyltransferase</fullName>
    </submittedName>
</protein>
<proteinExistence type="predicted"/>
<dbReference type="InterPro" id="IPR055259">
    <property type="entry name" value="YkvP/CgeB_Glyco_trans-like"/>
</dbReference>
<dbReference type="EMBL" id="JAUJFI010000078">
    <property type="protein sequence ID" value="MDQ2104244.1"/>
    <property type="molecule type" value="Genomic_DNA"/>
</dbReference>
<feature type="domain" description="Spore protein YkvP/CgeB glycosyl transferase-like" evidence="1">
    <location>
        <begin position="295"/>
        <end position="406"/>
    </location>
</feature>
<evidence type="ECO:0000259" key="1">
    <source>
        <dbReference type="Pfam" id="PF13524"/>
    </source>
</evidence>
<dbReference type="Gene3D" id="3.40.50.2000">
    <property type="entry name" value="Glycogen Phosphorylase B"/>
    <property type="match status" value="1"/>
</dbReference>
<evidence type="ECO:0000313" key="3">
    <source>
        <dbReference type="Proteomes" id="UP001227317"/>
    </source>
</evidence>
<reference evidence="2 3" key="1">
    <citation type="submission" date="2023-06" db="EMBL/GenBank/DDBJ databases">
        <title>Azospirillum isscasensis sp.nov, a bacterium isolated from rhizosphere soil of rice.</title>
        <authorList>
            <person name="Wang H."/>
        </authorList>
    </citation>
    <scope>NUCLEOTIDE SEQUENCE [LARGE SCALE GENOMIC DNA]</scope>
    <source>
        <strain evidence="2 3">C340-1</strain>
    </source>
</reference>
<comment type="caution">
    <text evidence="2">The sequence shown here is derived from an EMBL/GenBank/DDBJ whole genome shotgun (WGS) entry which is preliminary data.</text>
</comment>
<keyword evidence="3" id="KW-1185">Reference proteome</keyword>
<accession>A0ABU0WN07</accession>
<dbReference type="Proteomes" id="UP001227317">
    <property type="component" value="Unassembled WGS sequence"/>
</dbReference>
<gene>
    <name evidence="2" type="ORF">QSG27_16195</name>
</gene>
<organism evidence="2 3">
    <name type="scientific">Azospirillum isscasi</name>
    <dbReference type="NCBI Taxonomy" id="3053926"/>
    <lineage>
        <taxon>Bacteria</taxon>
        <taxon>Pseudomonadati</taxon>
        <taxon>Pseudomonadota</taxon>
        <taxon>Alphaproteobacteria</taxon>
        <taxon>Rhodospirillales</taxon>
        <taxon>Azospirillaceae</taxon>
        <taxon>Azospirillum</taxon>
    </lineage>
</organism>
<evidence type="ECO:0000313" key="2">
    <source>
        <dbReference type="EMBL" id="MDQ2104244.1"/>
    </source>
</evidence>
<name>A0ABU0WN07_9PROT</name>
<dbReference type="RefSeq" id="WP_306707857.1">
    <property type="nucleotide sequence ID" value="NZ_JAUJFI010000078.1"/>
</dbReference>
<dbReference type="Pfam" id="PF13524">
    <property type="entry name" value="Glyco_trans_1_2"/>
    <property type="match status" value="1"/>
</dbReference>
<sequence>MMTGLRIVRVWPQVFVPLLRQMYRDHPWLLDAPYEEHLGFILRNQYTYGEGFSREMRRRGYEAQECISNLVRLFCSWARDRSLPPPDRLSAPSDPWMENVLLGVLREQAPDIIYVQGLSAYRPGFWARVRAEVPSVRLILGYLGYTLSDGQADGIDHLFIGAPSLLDRNALPGMPRTLLYHAFDPEIAPLAAPEPGSPTEDFIFAGSCPGLGTEYRGRFLALSRLMFDQGLRCWPADNPRPETAVTAAAVRDRIADRLRALPPGLSPGRAVADLLDGTPEAAELTLGQIFPDHCAPPVFGLEMHRLLARSRLAFNLHTGIAAGMAGNMRMFEATGNGCCLLTEAASNIRDLFEPDVEVVTYASVDEALEKARYLLENEPARRAIAEAGRRRTLSSHTLAQRCDVIEDVIRQRLGR</sequence>